<dbReference type="OrthoDB" id="1302745at2759"/>
<accession>A0A2G2WIZ8</accession>
<feature type="region of interest" description="Disordered" evidence="1">
    <location>
        <begin position="84"/>
        <end position="110"/>
    </location>
</feature>
<evidence type="ECO:0000256" key="1">
    <source>
        <dbReference type="SAM" id="MobiDB-lite"/>
    </source>
</evidence>
<proteinExistence type="predicted"/>
<name>A0A2G2WIZ8_CAPBA</name>
<dbReference type="Proteomes" id="UP000224567">
    <property type="component" value="Unassembled WGS sequence"/>
</dbReference>
<organism evidence="2 3">
    <name type="scientific">Capsicum baccatum</name>
    <name type="common">Peruvian pepper</name>
    <dbReference type="NCBI Taxonomy" id="33114"/>
    <lineage>
        <taxon>Eukaryota</taxon>
        <taxon>Viridiplantae</taxon>
        <taxon>Streptophyta</taxon>
        <taxon>Embryophyta</taxon>
        <taxon>Tracheophyta</taxon>
        <taxon>Spermatophyta</taxon>
        <taxon>Magnoliopsida</taxon>
        <taxon>eudicotyledons</taxon>
        <taxon>Gunneridae</taxon>
        <taxon>Pentapetalae</taxon>
        <taxon>asterids</taxon>
        <taxon>lamiids</taxon>
        <taxon>Solanales</taxon>
        <taxon>Solanaceae</taxon>
        <taxon>Solanoideae</taxon>
        <taxon>Capsiceae</taxon>
        <taxon>Capsicum</taxon>
    </lineage>
</organism>
<reference evidence="3" key="2">
    <citation type="journal article" date="2017" name="J. Anim. Genet.">
        <title>Multiple reference genome sequences of hot pepper reveal the massive evolution of plant disease resistance genes by retroduplication.</title>
        <authorList>
            <person name="Kim S."/>
            <person name="Park J."/>
            <person name="Yeom S.-I."/>
            <person name="Kim Y.-M."/>
            <person name="Seo E."/>
            <person name="Kim K.-T."/>
            <person name="Kim M.-S."/>
            <person name="Lee J.M."/>
            <person name="Cheong K."/>
            <person name="Shin H.-S."/>
            <person name="Kim S.-B."/>
            <person name="Han K."/>
            <person name="Lee J."/>
            <person name="Park M."/>
            <person name="Lee H.-A."/>
            <person name="Lee H.-Y."/>
            <person name="Lee Y."/>
            <person name="Oh S."/>
            <person name="Lee J.H."/>
            <person name="Choi E."/>
            <person name="Choi E."/>
            <person name="Lee S.E."/>
            <person name="Jeon J."/>
            <person name="Kim H."/>
            <person name="Choi G."/>
            <person name="Song H."/>
            <person name="Lee J."/>
            <person name="Lee S.-C."/>
            <person name="Kwon J.-K."/>
            <person name="Lee H.-Y."/>
            <person name="Koo N."/>
            <person name="Hong Y."/>
            <person name="Kim R.W."/>
            <person name="Kang W.-H."/>
            <person name="Huh J.H."/>
            <person name="Kang B.-C."/>
            <person name="Yang T.-J."/>
            <person name="Lee Y.-H."/>
            <person name="Bennetzen J.L."/>
            <person name="Choi D."/>
        </authorList>
    </citation>
    <scope>NUCLEOTIDE SEQUENCE [LARGE SCALE GENOMIC DNA]</scope>
    <source>
        <strain evidence="3">cv. PBC81</strain>
    </source>
</reference>
<dbReference type="PANTHER" id="PTHR47592">
    <property type="entry name" value="PBF68 PROTEIN"/>
    <property type="match status" value="1"/>
</dbReference>
<dbReference type="EMBL" id="MLFT02000006">
    <property type="protein sequence ID" value="PHT45214.1"/>
    <property type="molecule type" value="Genomic_DNA"/>
</dbReference>
<evidence type="ECO:0000313" key="2">
    <source>
        <dbReference type="EMBL" id="PHT45214.1"/>
    </source>
</evidence>
<comment type="caution">
    <text evidence="2">The sequence shown here is derived from an EMBL/GenBank/DDBJ whole genome shotgun (WGS) entry which is preliminary data.</text>
</comment>
<sequence length="110" mass="12630">MWLTLCEWITKFSAESLESIKDLKKGVSLICKGLIVNDAFQVATIVEKLPPLWKDFKIYLKHKCMEIIVEDLVVRLRIEEDNKAAERRSKGNSTINGAHIVEDDQNNSKK</sequence>
<reference evidence="2 3" key="1">
    <citation type="journal article" date="2017" name="Genome Biol.">
        <title>New reference genome sequences of hot pepper reveal the massive evolution of plant disease-resistance genes by retroduplication.</title>
        <authorList>
            <person name="Kim S."/>
            <person name="Park J."/>
            <person name="Yeom S.I."/>
            <person name="Kim Y.M."/>
            <person name="Seo E."/>
            <person name="Kim K.T."/>
            <person name="Kim M.S."/>
            <person name="Lee J.M."/>
            <person name="Cheong K."/>
            <person name="Shin H.S."/>
            <person name="Kim S.B."/>
            <person name="Han K."/>
            <person name="Lee J."/>
            <person name="Park M."/>
            <person name="Lee H.A."/>
            <person name="Lee H.Y."/>
            <person name="Lee Y."/>
            <person name="Oh S."/>
            <person name="Lee J.H."/>
            <person name="Choi E."/>
            <person name="Choi E."/>
            <person name="Lee S.E."/>
            <person name="Jeon J."/>
            <person name="Kim H."/>
            <person name="Choi G."/>
            <person name="Song H."/>
            <person name="Lee J."/>
            <person name="Lee S.C."/>
            <person name="Kwon J.K."/>
            <person name="Lee H.Y."/>
            <person name="Koo N."/>
            <person name="Hong Y."/>
            <person name="Kim R.W."/>
            <person name="Kang W.H."/>
            <person name="Huh J.H."/>
            <person name="Kang B.C."/>
            <person name="Yang T.J."/>
            <person name="Lee Y.H."/>
            <person name="Bennetzen J.L."/>
            <person name="Choi D."/>
        </authorList>
    </citation>
    <scope>NUCLEOTIDE SEQUENCE [LARGE SCALE GENOMIC DNA]</scope>
    <source>
        <strain evidence="3">cv. PBC81</strain>
    </source>
</reference>
<evidence type="ECO:0000313" key="3">
    <source>
        <dbReference type="Proteomes" id="UP000224567"/>
    </source>
</evidence>
<gene>
    <name evidence="2" type="ORF">CQW23_14372</name>
</gene>
<keyword evidence="3" id="KW-1185">Reference proteome</keyword>
<protein>
    <recommendedName>
        <fullName evidence="4">Zinc finger, CCHC-type</fullName>
    </recommendedName>
</protein>
<dbReference type="AlphaFoldDB" id="A0A2G2WIZ8"/>
<dbReference type="PANTHER" id="PTHR47592:SF24">
    <property type="entry name" value="BNACNNG30200D PROTEIN"/>
    <property type="match status" value="1"/>
</dbReference>
<evidence type="ECO:0008006" key="4">
    <source>
        <dbReference type="Google" id="ProtNLM"/>
    </source>
</evidence>